<evidence type="ECO:0000256" key="2">
    <source>
        <dbReference type="ARBA" id="ARBA00022679"/>
    </source>
</evidence>
<dbReference type="UniPathway" id="UPA00248">
    <property type="reaction ID" value="UER00314"/>
</dbReference>
<dbReference type="HAMAP" id="MF_00198">
    <property type="entry name" value="Spermidine_synth"/>
    <property type="match status" value="1"/>
</dbReference>
<feature type="binding site" evidence="4">
    <location>
        <begin position="158"/>
        <end position="161"/>
    </location>
    <ligand>
        <name>spermidine</name>
        <dbReference type="ChEBI" id="CHEBI:57834"/>
    </ligand>
</feature>
<comment type="function">
    <text evidence="4">Catalyzes the irreversible transfer of a propylamine group from the amino donor S-adenosylmethioninamine (decarboxy-AdoMet) to putrescine (1,4-diaminobutane) to yield spermidine.</text>
</comment>
<dbReference type="OrthoDB" id="9793120at2"/>
<keyword evidence="2 4" id="KW-0808">Transferase</keyword>
<evidence type="ECO:0000259" key="6">
    <source>
        <dbReference type="PROSITE" id="PS51006"/>
    </source>
</evidence>
<feature type="active site" description="Proton acceptor" evidence="4 5">
    <location>
        <position position="158"/>
    </location>
</feature>
<dbReference type="CDD" id="cd02440">
    <property type="entry name" value="AdoMet_MTases"/>
    <property type="match status" value="1"/>
</dbReference>
<dbReference type="EMBL" id="JNAH01000008">
    <property type="protein sequence ID" value="KGF85748.1"/>
    <property type="molecule type" value="Genomic_DNA"/>
</dbReference>
<name>A0A0A1ZBS3_PROMR</name>
<dbReference type="RefSeq" id="WP_032525191.1">
    <property type="nucleotide sequence ID" value="NZ_CP138934.1"/>
</dbReference>
<feature type="binding site" evidence="4">
    <location>
        <begin position="139"/>
        <end position="140"/>
    </location>
    <ligand>
        <name>S-methyl-5'-thioadenosine</name>
        <dbReference type="ChEBI" id="CHEBI:17509"/>
    </ligand>
</feature>
<evidence type="ECO:0000256" key="3">
    <source>
        <dbReference type="ARBA" id="ARBA00023115"/>
    </source>
</evidence>
<keyword evidence="3 4" id="KW-0620">Polyamine biosynthesis</keyword>
<dbReference type="InterPro" id="IPR035246">
    <property type="entry name" value="Spermidine_synt_N"/>
</dbReference>
<evidence type="ECO:0000256" key="5">
    <source>
        <dbReference type="PROSITE-ProRule" id="PRU00354"/>
    </source>
</evidence>
<keyword evidence="4" id="KW-0745">Spermidine biosynthesis</keyword>
<dbReference type="Gene3D" id="3.40.50.150">
    <property type="entry name" value="Vaccinia Virus protein VP39"/>
    <property type="match status" value="1"/>
</dbReference>
<protein>
    <recommendedName>
        <fullName evidence="4">Polyamine aminopropyltransferase</fullName>
    </recommendedName>
    <alternativeName>
        <fullName evidence="4">Putrescine aminopropyltransferase</fullName>
        <shortName evidence="4">PAPT</shortName>
    </alternativeName>
    <alternativeName>
        <fullName evidence="4">Spermidine synthase</fullName>
        <shortName evidence="4">SPDS</shortName>
        <shortName evidence="4">SPDSY</shortName>
        <ecNumber evidence="4">2.5.1.16</ecNumber>
    </alternativeName>
</protein>
<comment type="pathway">
    <text evidence="4">Amine and polyamine biosynthesis; spermidine biosynthesis; spermidine from putrescine: step 1/1.</text>
</comment>
<dbReference type="AlphaFoldDB" id="A0A0A1ZBS3"/>
<comment type="catalytic activity">
    <reaction evidence="4">
        <text>S-adenosyl 3-(methylsulfanyl)propylamine + putrescine = S-methyl-5'-thioadenosine + spermidine + H(+)</text>
        <dbReference type="Rhea" id="RHEA:12721"/>
        <dbReference type="ChEBI" id="CHEBI:15378"/>
        <dbReference type="ChEBI" id="CHEBI:17509"/>
        <dbReference type="ChEBI" id="CHEBI:57443"/>
        <dbReference type="ChEBI" id="CHEBI:57834"/>
        <dbReference type="ChEBI" id="CHEBI:326268"/>
        <dbReference type="EC" id="2.5.1.16"/>
    </reaction>
</comment>
<feature type="binding site" evidence="4">
    <location>
        <position position="32"/>
    </location>
    <ligand>
        <name>S-methyl-5'-thioadenosine</name>
        <dbReference type="ChEBI" id="CHEBI:17509"/>
    </ligand>
</feature>
<dbReference type="SUPFAM" id="SSF53335">
    <property type="entry name" value="S-adenosyl-L-methionine-dependent methyltransferases"/>
    <property type="match status" value="1"/>
</dbReference>
<dbReference type="GO" id="GO:0004766">
    <property type="term" value="F:spermidine synthase activity"/>
    <property type="evidence" value="ECO:0007669"/>
    <property type="project" value="UniProtKB-UniRule"/>
</dbReference>
<evidence type="ECO:0000313" key="7">
    <source>
        <dbReference type="EMBL" id="KGF85748.1"/>
    </source>
</evidence>
<organism evidence="7 8">
    <name type="scientific">Prochlorococcus marinus str. GP2</name>
    <dbReference type="NCBI Taxonomy" id="59925"/>
    <lineage>
        <taxon>Bacteria</taxon>
        <taxon>Bacillati</taxon>
        <taxon>Cyanobacteriota</taxon>
        <taxon>Cyanophyceae</taxon>
        <taxon>Synechococcales</taxon>
        <taxon>Prochlorococcaceae</taxon>
        <taxon>Prochlorococcus</taxon>
    </lineage>
</organism>
<dbReference type="InterPro" id="IPR029063">
    <property type="entry name" value="SAM-dependent_MTases_sf"/>
</dbReference>
<evidence type="ECO:0000256" key="4">
    <source>
        <dbReference type="HAMAP-Rule" id="MF_00198"/>
    </source>
</evidence>
<dbReference type="EC" id="2.5.1.16" evidence="4"/>
<dbReference type="InterPro" id="IPR037163">
    <property type="entry name" value="Spermidine_synt_N_sf"/>
</dbReference>
<dbReference type="Pfam" id="PF17284">
    <property type="entry name" value="Spermine_synt_N"/>
    <property type="match status" value="1"/>
</dbReference>
<accession>A0A0A1ZBS3</accession>
<comment type="caution">
    <text evidence="7">The sequence shown here is derived from an EMBL/GenBank/DDBJ whole genome shotgun (WGS) entry which is preliminary data.</text>
</comment>
<comment type="similarity">
    <text evidence="1 4">Belongs to the spermidine/spermine synthase family.</text>
</comment>
<dbReference type="InterPro" id="IPR001045">
    <property type="entry name" value="Spermi_synthase"/>
</dbReference>
<sequence>MTNIKTWIDEYHQGSRFGLNGKILIKKTSKYQEIIVIENEYYGRALMLDGCWMTSLKDEKYYHECLVHPALSSIDEISNVLIIGGGDGGTLRECVKYSQISKIDLIEIDEEVIKISKKFLKKIGGEAWNDKRLKIHVDDGVQWVKKTRDNFYDVILIDCSDPSEFSNLLFSDSFYEECKRILTPKGILATQSESPESFKNIHINILKTLKNIFKVSKTMYSFVPIYPSGIWSWTFASSEDINLSKINYVEALKIEKGCEIWNLNFQNAAFKMMPNKIVKELDL</sequence>
<feature type="domain" description="PABS" evidence="6">
    <location>
        <begin position="5"/>
        <end position="238"/>
    </location>
</feature>
<dbReference type="eggNOG" id="COG0421">
    <property type="taxonomic scope" value="Bacteria"/>
</dbReference>
<feature type="binding site" evidence="4">
    <location>
        <position position="63"/>
    </location>
    <ligand>
        <name>spermidine</name>
        <dbReference type="ChEBI" id="CHEBI:57834"/>
    </ligand>
</feature>
<dbReference type="NCBIfam" id="NF002010">
    <property type="entry name" value="PRK00811.1"/>
    <property type="match status" value="1"/>
</dbReference>
<reference evidence="8" key="1">
    <citation type="journal article" date="2014" name="Sci. Data">
        <title>Genomes of diverse isolates of the marine cyanobacterium Prochlorococcus.</title>
        <authorList>
            <person name="Biller S."/>
            <person name="Berube P."/>
            <person name="Thompson J."/>
            <person name="Kelly L."/>
            <person name="Roggensack S."/>
            <person name="Awad L."/>
            <person name="Roache-Johnson K."/>
            <person name="Ding H."/>
            <person name="Giovannoni S.J."/>
            <person name="Moore L.R."/>
            <person name="Chisholm S.W."/>
        </authorList>
    </citation>
    <scope>NUCLEOTIDE SEQUENCE [LARGE SCALE GENOMIC DNA]</scope>
    <source>
        <strain evidence="8">GP2</strain>
    </source>
</reference>
<comment type="subunit">
    <text evidence="4">Homodimer or homotetramer.</text>
</comment>
<comment type="caution">
    <text evidence="4">Lacks conserved residue(s) required for the propagation of feature annotation.</text>
</comment>
<dbReference type="PROSITE" id="PS51006">
    <property type="entry name" value="PABS_2"/>
    <property type="match status" value="1"/>
</dbReference>
<dbReference type="InterPro" id="IPR030374">
    <property type="entry name" value="PABS"/>
</dbReference>
<feature type="binding site" evidence="4">
    <location>
        <position position="87"/>
    </location>
    <ligand>
        <name>spermidine</name>
        <dbReference type="ChEBI" id="CHEBI:57834"/>
    </ligand>
</feature>
<dbReference type="InterPro" id="IPR030373">
    <property type="entry name" value="PABS_CS"/>
</dbReference>
<evidence type="ECO:0000256" key="1">
    <source>
        <dbReference type="ARBA" id="ARBA00007867"/>
    </source>
</evidence>
<dbReference type="Proteomes" id="UP000030598">
    <property type="component" value="Unassembled WGS sequence"/>
</dbReference>
<dbReference type="PANTHER" id="PTHR11558">
    <property type="entry name" value="SPERMIDINE/SPERMINE SYNTHASE"/>
    <property type="match status" value="1"/>
</dbReference>
<feature type="binding site" evidence="4">
    <location>
        <position position="107"/>
    </location>
    <ligand>
        <name>S-methyl-5'-thioadenosine</name>
        <dbReference type="ChEBI" id="CHEBI:17509"/>
    </ligand>
</feature>
<dbReference type="Gene3D" id="2.30.140.10">
    <property type="entry name" value="Spermidine synthase, tetramerisation domain"/>
    <property type="match status" value="1"/>
</dbReference>
<dbReference type="GO" id="GO:0008295">
    <property type="term" value="P:spermidine biosynthetic process"/>
    <property type="evidence" value="ECO:0007669"/>
    <property type="project" value="UniProtKB-UniRule"/>
</dbReference>
<proteinExistence type="inferred from homology"/>
<dbReference type="PROSITE" id="PS01330">
    <property type="entry name" value="PABS_1"/>
    <property type="match status" value="1"/>
</dbReference>
<dbReference type="PANTHER" id="PTHR11558:SF11">
    <property type="entry name" value="SPERMIDINE SYNTHASE"/>
    <property type="match status" value="1"/>
</dbReference>
<dbReference type="STRING" id="59925.EU91_1851"/>
<evidence type="ECO:0000313" key="8">
    <source>
        <dbReference type="Proteomes" id="UP000030598"/>
    </source>
</evidence>
<gene>
    <name evidence="4" type="primary">speE</name>
    <name evidence="7" type="ORF">EU91_1851</name>
</gene>
<dbReference type="Pfam" id="PF01564">
    <property type="entry name" value="Spermine_synth"/>
    <property type="match status" value="1"/>
</dbReference>